<gene>
    <name evidence="1" type="ORF">BTDB27_003572</name>
</gene>
<dbReference type="HOGENOM" id="CLU_217103_0_0_9"/>
<protein>
    <submittedName>
        <fullName evidence="1">Uncharacterized protein</fullName>
    </submittedName>
</protein>
<sequence>MEALVEEHSTKVIKHFTLLSSDGECNVFLKKERVS</sequence>
<dbReference type="Proteomes" id="UP000030682">
    <property type="component" value="Unassembled WGS sequence"/>
</dbReference>
<accession>W8Z3F1</accession>
<name>W8Z3F1_BACTU</name>
<reference evidence="1" key="1">
    <citation type="submission" date="2014-01" db="EMBL/GenBank/DDBJ databases">
        <title>Draft genome sequence of highly nematicidal Bacillus thuringiensis DB27.</title>
        <authorList>
            <person name="Iatsenko I."/>
            <person name="Pickard D."/>
            <person name="Corton C."/>
            <person name="Dougan G."/>
            <person name="Sommer R.J."/>
        </authorList>
    </citation>
    <scope>NUCLEOTIDE SEQUENCE [LARGE SCALE GENOMIC DNA]</scope>
    <source>
        <strain evidence="1">DB27</strain>
    </source>
</reference>
<proteinExistence type="predicted"/>
<evidence type="ECO:0000313" key="1">
    <source>
        <dbReference type="EMBL" id="CDN37230.1"/>
    </source>
</evidence>
<dbReference type="AlphaFoldDB" id="W8Z3F1"/>
<organism evidence="1">
    <name type="scientific">Bacillus thuringiensis DB27</name>
    <dbReference type="NCBI Taxonomy" id="1431339"/>
    <lineage>
        <taxon>Bacteria</taxon>
        <taxon>Bacillati</taxon>
        <taxon>Bacillota</taxon>
        <taxon>Bacilli</taxon>
        <taxon>Bacillales</taxon>
        <taxon>Bacillaceae</taxon>
        <taxon>Bacillus</taxon>
        <taxon>Bacillus cereus group</taxon>
    </lineage>
</organism>
<dbReference type="EMBL" id="HG810018">
    <property type="protein sequence ID" value="CDN37230.1"/>
    <property type="molecule type" value="Genomic_DNA"/>
</dbReference>
<reference evidence="1" key="2">
    <citation type="submission" date="2014-01" db="EMBL/GenBank/DDBJ databases">
        <authorList>
            <person name="Aslett M."/>
        </authorList>
    </citation>
    <scope>NUCLEOTIDE SEQUENCE [LARGE SCALE GENOMIC DNA]</scope>
    <source>
        <strain evidence="1">DB27</strain>
    </source>
</reference>